<dbReference type="GO" id="GO:0070628">
    <property type="term" value="F:proteasome binding"/>
    <property type="evidence" value="ECO:0007669"/>
    <property type="project" value="InterPro"/>
</dbReference>
<evidence type="ECO:0000259" key="5">
    <source>
        <dbReference type="Pfam" id="PF11566"/>
    </source>
</evidence>
<dbReference type="Pfam" id="PF11566">
    <property type="entry name" value="PI31_Prot_N"/>
    <property type="match status" value="1"/>
</dbReference>
<dbReference type="Gene3D" id="3.40.1000.30">
    <property type="match status" value="1"/>
</dbReference>
<keyword evidence="3" id="KW-0647">Proteasome</keyword>
<proteinExistence type="inferred from homology"/>
<feature type="domain" description="PI31 proteasome regulator N-terminal" evidence="5">
    <location>
        <begin position="14"/>
        <end position="131"/>
    </location>
</feature>
<feature type="region of interest" description="Disordered" evidence="4">
    <location>
        <begin position="213"/>
        <end position="279"/>
    </location>
</feature>
<accession>A0A814NS09</accession>
<feature type="region of interest" description="Disordered" evidence="4">
    <location>
        <begin position="134"/>
        <end position="191"/>
    </location>
</feature>
<dbReference type="AlphaFoldDB" id="A0A814NS09"/>
<gene>
    <name evidence="6" type="ORF">EDS130_LOCUS19695</name>
</gene>
<dbReference type="PANTHER" id="PTHR13266">
    <property type="entry name" value="PROTEASOME INHIBITOR"/>
    <property type="match status" value="1"/>
</dbReference>
<dbReference type="GO" id="GO:0043161">
    <property type="term" value="P:proteasome-mediated ubiquitin-dependent protein catabolic process"/>
    <property type="evidence" value="ECO:0007669"/>
    <property type="project" value="InterPro"/>
</dbReference>
<organism evidence="6 7">
    <name type="scientific">Adineta ricciae</name>
    <name type="common">Rotifer</name>
    <dbReference type="NCBI Taxonomy" id="249248"/>
    <lineage>
        <taxon>Eukaryota</taxon>
        <taxon>Metazoa</taxon>
        <taxon>Spiralia</taxon>
        <taxon>Gnathifera</taxon>
        <taxon>Rotifera</taxon>
        <taxon>Eurotatoria</taxon>
        <taxon>Bdelloidea</taxon>
        <taxon>Adinetida</taxon>
        <taxon>Adinetidae</taxon>
        <taxon>Adineta</taxon>
    </lineage>
</organism>
<evidence type="ECO:0000256" key="4">
    <source>
        <dbReference type="SAM" id="MobiDB-lite"/>
    </source>
</evidence>
<dbReference type="OrthoDB" id="68090at2759"/>
<comment type="caution">
    <text evidence="6">The sequence shown here is derived from an EMBL/GenBank/DDBJ whole genome shotgun (WGS) entry which is preliminary data.</text>
</comment>
<dbReference type="InterPro" id="IPR045128">
    <property type="entry name" value="PI31-like"/>
</dbReference>
<evidence type="ECO:0000256" key="2">
    <source>
        <dbReference type="ARBA" id="ARBA00015575"/>
    </source>
</evidence>
<dbReference type="Proteomes" id="UP000663852">
    <property type="component" value="Unassembled WGS sequence"/>
</dbReference>
<evidence type="ECO:0000256" key="3">
    <source>
        <dbReference type="ARBA" id="ARBA00022942"/>
    </source>
</evidence>
<evidence type="ECO:0000256" key="1">
    <source>
        <dbReference type="ARBA" id="ARBA00006405"/>
    </source>
</evidence>
<dbReference type="GO" id="GO:0004866">
    <property type="term" value="F:endopeptidase inhibitor activity"/>
    <property type="evidence" value="ECO:0007669"/>
    <property type="project" value="InterPro"/>
</dbReference>
<sequence length="279" mass="31420">MSYPFLEILFHTYQSQIENKDDALIIFTHWCMISHGFQRLNGNQKTELLPNDWTKRSDNSITMEYTKNDIGYNLKLFDVEGVFFAHLFRNKQGRHVEISFSVNDHVHENYKEFQSAYKNLNDLKKEFHENIESLMNGSSDSNTTSDSTTTGSARTGSSSNQQQQQQTGARRQIPDDPLIDPLAAGRRPHPYAGAWGPIPGGYGPGMGAYGSSDLDPFGRNTRGGGMNMDPSMFQPGMRPPMARFQPPGPQRGPYGLDPFQEPNPDHLPMPGSHLDDMYN</sequence>
<evidence type="ECO:0000313" key="7">
    <source>
        <dbReference type="Proteomes" id="UP000663852"/>
    </source>
</evidence>
<protein>
    <recommendedName>
        <fullName evidence="2">Proteasome inhibitor PI31 subunit</fullName>
    </recommendedName>
</protein>
<comment type="similarity">
    <text evidence="1">Belongs to the proteasome inhibitor PI31 family.</text>
</comment>
<dbReference type="GO" id="GO:0000502">
    <property type="term" value="C:proteasome complex"/>
    <property type="evidence" value="ECO:0007669"/>
    <property type="project" value="UniProtKB-KW"/>
</dbReference>
<reference evidence="6" key="1">
    <citation type="submission" date="2021-02" db="EMBL/GenBank/DDBJ databases">
        <authorList>
            <person name="Nowell W R."/>
        </authorList>
    </citation>
    <scope>NUCLEOTIDE SEQUENCE</scope>
</reference>
<name>A0A814NS09_ADIRI</name>
<dbReference type="InterPro" id="IPR021625">
    <property type="entry name" value="PI31_Prot_N"/>
</dbReference>
<dbReference type="PANTHER" id="PTHR13266:SF1">
    <property type="entry name" value="PROTEASOME INHIBITOR PI31 SUBUNIT"/>
    <property type="match status" value="1"/>
</dbReference>
<dbReference type="EMBL" id="CAJNOJ010000095">
    <property type="protein sequence ID" value="CAF1095155.1"/>
    <property type="molecule type" value="Genomic_DNA"/>
</dbReference>
<feature type="compositionally biased region" description="Low complexity" evidence="4">
    <location>
        <begin position="136"/>
        <end position="166"/>
    </location>
</feature>
<evidence type="ECO:0000313" key="6">
    <source>
        <dbReference type="EMBL" id="CAF1095155.1"/>
    </source>
</evidence>